<dbReference type="AlphaFoldDB" id="A0A0B6YF44"/>
<reference evidence="2" key="1">
    <citation type="submission" date="2014-12" db="EMBL/GenBank/DDBJ databases">
        <title>Insight into the proteome of Arion vulgaris.</title>
        <authorList>
            <person name="Aradska J."/>
            <person name="Bulat T."/>
            <person name="Smidak R."/>
            <person name="Sarate P."/>
            <person name="Gangsoo J."/>
            <person name="Sialana F."/>
            <person name="Bilban M."/>
            <person name="Lubec G."/>
        </authorList>
    </citation>
    <scope>NUCLEOTIDE SEQUENCE</scope>
    <source>
        <tissue evidence="2">Skin</tissue>
    </source>
</reference>
<sequence>VGDDELQSAKDTCILDAQLSKNFSWTISAVTTVIHRCQTLIGLDVNLWVTVIVNGTEVVGPPQELLNVLECS</sequence>
<dbReference type="Pfam" id="PF26129">
    <property type="entry name" value="Vwde"/>
    <property type="match status" value="1"/>
</dbReference>
<name>A0A0B6YF44_9EUPU</name>
<accession>A0A0B6YF44</accession>
<evidence type="ECO:0000259" key="1">
    <source>
        <dbReference type="Pfam" id="PF26129"/>
    </source>
</evidence>
<feature type="non-terminal residue" evidence="2">
    <location>
        <position position="72"/>
    </location>
</feature>
<feature type="non-terminal residue" evidence="2">
    <location>
        <position position="1"/>
    </location>
</feature>
<gene>
    <name evidence="2" type="primary">ORF23739</name>
</gene>
<organism evidence="2">
    <name type="scientific">Arion vulgaris</name>
    <dbReference type="NCBI Taxonomy" id="1028688"/>
    <lineage>
        <taxon>Eukaryota</taxon>
        <taxon>Metazoa</taxon>
        <taxon>Spiralia</taxon>
        <taxon>Lophotrochozoa</taxon>
        <taxon>Mollusca</taxon>
        <taxon>Gastropoda</taxon>
        <taxon>Heterobranchia</taxon>
        <taxon>Euthyneura</taxon>
        <taxon>Panpulmonata</taxon>
        <taxon>Eupulmonata</taxon>
        <taxon>Stylommatophora</taxon>
        <taxon>Helicina</taxon>
        <taxon>Arionoidea</taxon>
        <taxon>Arionidae</taxon>
        <taxon>Arion</taxon>
    </lineage>
</organism>
<feature type="domain" description="Vwde helical" evidence="1">
    <location>
        <begin position="4"/>
        <end position="53"/>
    </location>
</feature>
<protein>
    <recommendedName>
        <fullName evidence="1">Vwde helical domain-containing protein</fullName>
    </recommendedName>
</protein>
<evidence type="ECO:0000313" key="2">
    <source>
        <dbReference type="EMBL" id="CEK54832.1"/>
    </source>
</evidence>
<dbReference type="EMBL" id="HACG01007967">
    <property type="protein sequence ID" value="CEK54832.1"/>
    <property type="molecule type" value="Transcribed_RNA"/>
</dbReference>
<dbReference type="InterPro" id="IPR058727">
    <property type="entry name" value="Helical_Vwde"/>
</dbReference>
<proteinExistence type="predicted"/>